<dbReference type="Proteomes" id="UP001249851">
    <property type="component" value="Unassembled WGS sequence"/>
</dbReference>
<feature type="compositionally biased region" description="Low complexity" evidence="3">
    <location>
        <begin position="852"/>
        <end position="865"/>
    </location>
</feature>
<dbReference type="EMBL" id="JARQWQ010000056">
    <property type="protein sequence ID" value="KAK2556332.1"/>
    <property type="molecule type" value="Genomic_DNA"/>
</dbReference>
<reference evidence="5" key="1">
    <citation type="journal article" date="2023" name="G3 (Bethesda)">
        <title>Whole genome assembly and annotation of the endangered Caribbean coral Acropora cervicornis.</title>
        <authorList>
            <person name="Selwyn J.D."/>
            <person name="Vollmer S.V."/>
        </authorList>
    </citation>
    <scope>NUCLEOTIDE SEQUENCE</scope>
    <source>
        <strain evidence="5">K2</strain>
    </source>
</reference>
<dbReference type="PROSITE" id="PS51670">
    <property type="entry name" value="SHKT"/>
    <property type="match status" value="1"/>
</dbReference>
<reference evidence="5" key="2">
    <citation type="journal article" date="2023" name="Science">
        <title>Genomic signatures of disease resistance in endangered staghorn corals.</title>
        <authorList>
            <person name="Vollmer S.V."/>
            <person name="Selwyn J.D."/>
            <person name="Despard B.A."/>
            <person name="Roesel C.L."/>
        </authorList>
    </citation>
    <scope>NUCLEOTIDE SEQUENCE</scope>
    <source>
        <strain evidence="5">K2</strain>
    </source>
</reference>
<keyword evidence="2" id="KW-1015">Disulfide bond</keyword>
<feature type="region of interest" description="Disordered" evidence="3">
    <location>
        <begin position="780"/>
        <end position="865"/>
    </location>
</feature>
<name>A0AAD9Q7U7_ACRCE</name>
<proteinExistence type="predicted"/>
<keyword evidence="1" id="KW-0800">Toxin</keyword>
<feature type="compositionally biased region" description="Low complexity" evidence="3">
    <location>
        <begin position="192"/>
        <end position="214"/>
    </location>
</feature>
<comment type="caution">
    <text evidence="5">The sequence shown here is derived from an EMBL/GenBank/DDBJ whole genome shotgun (WGS) entry which is preliminary data.</text>
</comment>
<feature type="region of interest" description="Disordered" evidence="3">
    <location>
        <begin position="188"/>
        <end position="214"/>
    </location>
</feature>
<evidence type="ECO:0000313" key="6">
    <source>
        <dbReference type="Proteomes" id="UP001249851"/>
    </source>
</evidence>
<feature type="region of interest" description="Disordered" evidence="3">
    <location>
        <begin position="335"/>
        <end position="366"/>
    </location>
</feature>
<dbReference type="PANTHER" id="PTHR21724">
    <property type="entry name" value="SHKT DOMAIN-CONTAINING PROTEIN"/>
    <property type="match status" value="1"/>
</dbReference>
<dbReference type="PANTHER" id="PTHR21724:SF109">
    <property type="entry name" value="SHKT DOMAIN-CONTAINING PROTEIN"/>
    <property type="match status" value="1"/>
</dbReference>
<dbReference type="InterPro" id="IPR003582">
    <property type="entry name" value="ShKT_dom"/>
</dbReference>
<dbReference type="GO" id="GO:0090729">
    <property type="term" value="F:toxin activity"/>
    <property type="evidence" value="ECO:0007669"/>
    <property type="project" value="UniProtKB-KW"/>
</dbReference>
<feature type="disulfide bond" evidence="2">
    <location>
        <begin position="637"/>
        <end position="650"/>
    </location>
</feature>
<evidence type="ECO:0000313" key="5">
    <source>
        <dbReference type="EMBL" id="KAK2556332.1"/>
    </source>
</evidence>
<feature type="compositionally biased region" description="Basic and acidic residues" evidence="3">
    <location>
        <begin position="794"/>
        <end position="812"/>
    </location>
</feature>
<evidence type="ECO:0000256" key="1">
    <source>
        <dbReference type="ARBA" id="ARBA00022656"/>
    </source>
</evidence>
<feature type="compositionally biased region" description="Basic residues" evidence="3">
    <location>
        <begin position="102"/>
        <end position="115"/>
    </location>
</feature>
<evidence type="ECO:0000256" key="3">
    <source>
        <dbReference type="SAM" id="MobiDB-lite"/>
    </source>
</evidence>
<protein>
    <recommendedName>
        <fullName evidence="4">ShKT domain-containing protein</fullName>
    </recommendedName>
</protein>
<organism evidence="5 6">
    <name type="scientific">Acropora cervicornis</name>
    <name type="common">Staghorn coral</name>
    <dbReference type="NCBI Taxonomy" id="6130"/>
    <lineage>
        <taxon>Eukaryota</taxon>
        <taxon>Metazoa</taxon>
        <taxon>Cnidaria</taxon>
        <taxon>Anthozoa</taxon>
        <taxon>Hexacorallia</taxon>
        <taxon>Scleractinia</taxon>
        <taxon>Astrocoeniina</taxon>
        <taxon>Acroporidae</taxon>
        <taxon>Acropora</taxon>
    </lineage>
</organism>
<feature type="compositionally biased region" description="Low complexity" evidence="3">
    <location>
        <begin position="821"/>
        <end position="844"/>
    </location>
</feature>
<evidence type="ECO:0000256" key="2">
    <source>
        <dbReference type="PROSITE-ProRule" id="PRU01005"/>
    </source>
</evidence>
<accession>A0AAD9Q7U7</accession>
<gene>
    <name evidence="5" type="ORF">P5673_021555</name>
</gene>
<feature type="region of interest" description="Disordered" evidence="3">
    <location>
        <begin position="102"/>
        <end position="133"/>
    </location>
</feature>
<sequence length="927" mass="101480">MKRTEKQEDPGFKNMKLTRFSYSFKGLLLLICLGIQHGKSNAKAPKGKFCKNHSYCVKYSDLDCASEWVQLNCPRMCRLCEYEGPNLLNLPAVLYYKKGDKKHGISGKTSHKTKHADKDKKIQRRSEDDGDRRDVVFLSKPYDYAPKPTTPMPTTSYTVFDYKGNYRNWLFLYPDQHPVNLRYVDQGKAKDSNQQTDQQQQSSDSQNAATAGAPVAAEAVAAPTVSPASLAAAQPAAPAFASPATAPGVGQPAMAAAQPWNGAQTAMTNQTQNKTIELINQSVSLASNETQQAGFKPIVPSAQGYDAENSSVPAEGNFTGQNVSESLNETQSFIVSQPNSSKTLSQAVLQDHSHSQETTQESPADEVELSQGESLILLPHIHSKSQSYSQEKQQSVAFELNSSKSLAQTEYADASYSRGTQQLEQELQPNKKPTAFTQNSSGDHSFALKAQEVLEHASKPTPTLDEASQMLSSKVSGVNLHALQTQTQSFAQSPEQLHQDGVSLEEQLKTSQPVISPPLSSFHSSHQEMAQSEHKLHVDNTDASSEMHGDFSPYGASMYLSGTGNMDFSTTGQVATQDTTSSADAPAQTPWTCCRKVPPPKDCKPCPKLPKAPHMPYVFNIYCDDIYKDCAYAYSNCNDTWWEINCPKTCGLCKTKDKVSSPTAKEIMPKEVKNLVNAELQSDLVAPIPGEKPLVAKYTLRVKPKLINGVPQMQEIRIMPPNKSGVSAYVKPLMVLKQNITKPMIENIEIDVPKKGAKFSRKPSVEVIEGDHKETLQVHKGQAVVDDAMQRSNTKSEETQETKPKIEAKEDSPGQTLSPINTTTEQTAANYTTTEQTQSSSATAPYQGYTNQTPDAQTQSTTTTATADQSTASYQAYTQPQAASTASATEKTALSSTVAFYSEHVEVPMLHKQFEQVWGIKCTKASE</sequence>
<feature type="domain" description="ShKT" evidence="4">
    <location>
        <begin position="623"/>
        <end position="653"/>
    </location>
</feature>
<comment type="caution">
    <text evidence="2">Lacks conserved residue(s) required for the propagation of feature annotation.</text>
</comment>
<keyword evidence="6" id="KW-1185">Reference proteome</keyword>
<evidence type="ECO:0000259" key="4">
    <source>
        <dbReference type="PROSITE" id="PS51670"/>
    </source>
</evidence>
<dbReference type="AlphaFoldDB" id="A0AAD9Q7U7"/>
<feature type="compositionally biased region" description="Polar residues" evidence="3">
    <location>
        <begin position="335"/>
        <end position="348"/>
    </location>
</feature>
<feature type="compositionally biased region" description="Basic and acidic residues" evidence="3">
    <location>
        <begin position="116"/>
        <end position="133"/>
    </location>
</feature>